<dbReference type="Proteomes" id="UP000310353">
    <property type="component" value="Unassembled WGS sequence"/>
</dbReference>
<dbReference type="OrthoDB" id="5356083at2"/>
<dbReference type="AlphaFoldDB" id="A0A4V6DWQ9"/>
<accession>A0A4V6DWQ9</accession>
<evidence type="ECO:0000313" key="1">
    <source>
        <dbReference type="EMBL" id="TKX33142.1"/>
    </source>
</evidence>
<comment type="caution">
    <text evidence="1">The sequence shown here is derived from an EMBL/GenBank/DDBJ whole genome shotgun (WGS) entry which is preliminary data.</text>
</comment>
<proteinExistence type="predicted"/>
<reference evidence="1 2" key="1">
    <citation type="submission" date="2018-05" db="EMBL/GenBank/DDBJ databases">
        <title>Novel Campyloabacter and Helicobacter Species and Strains.</title>
        <authorList>
            <person name="Mannion A.J."/>
            <person name="Shen Z."/>
            <person name="Fox J.G."/>
        </authorList>
    </citation>
    <scope>NUCLEOTIDE SEQUENCE [LARGE SCALE GENOMIC DNA]</scope>
    <source>
        <strain evidence="2">MIT17-670</strain>
    </source>
</reference>
<gene>
    <name evidence="1" type="ORF">CQA76_00490</name>
</gene>
<protein>
    <submittedName>
        <fullName evidence="1">Uncharacterized protein</fullName>
    </submittedName>
</protein>
<keyword evidence="2" id="KW-1185">Reference proteome</keyword>
<organism evidence="1 2">
    <name type="scientific">Campylobacter aviculae</name>
    <dbReference type="NCBI Taxonomy" id="2510190"/>
    <lineage>
        <taxon>Bacteria</taxon>
        <taxon>Pseudomonadati</taxon>
        <taxon>Campylobacterota</taxon>
        <taxon>Epsilonproteobacteria</taxon>
        <taxon>Campylobacterales</taxon>
        <taxon>Campylobacteraceae</taxon>
        <taxon>Campylobacter</taxon>
    </lineage>
</organism>
<dbReference type="EMBL" id="NXMA01000001">
    <property type="protein sequence ID" value="TKX33142.1"/>
    <property type="molecule type" value="Genomic_DNA"/>
</dbReference>
<name>A0A4V6DWQ9_9BACT</name>
<dbReference type="RefSeq" id="WP_137621498.1">
    <property type="nucleotide sequence ID" value="NZ_NXMA01000001.1"/>
</dbReference>
<sequence>MDFLDSLKNIKKEMQANSHKVSKKSSKISMKNSEKLAKDIHIKTQETDLNKEMQDIFLKQEKLQDEFSEFIKNSDIKKI</sequence>
<evidence type="ECO:0000313" key="2">
    <source>
        <dbReference type="Proteomes" id="UP000310353"/>
    </source>
</evidence>